<feature type="non-terminal residue" evidence="1">
    <location>
        <position position="1"/>
    </location>
</feature>
<dbReference type="AlphaFoldDB" id="X1PC30"/>
<sequence length="58" mass="6401">TGGPAPKPPGRDILIVFYPGQIRGEKQALATDPGENNDHQFTRNDEIIKTKNLTPLFL</sequence>
<comment type="caution">
    <text evidence="1">The sequence shown here is derived from an EMBL/GenBank/DDBJ whole genome shotgun (WGS) entry which is preliminary data.</text>
</comment>
<gene>
    <name evidence="1" type="ORF">S06H3_64507</name>
</gene>
<protein>
    <submittedName>
        <fullName evidence="1">Uncharacterized protein</fullName>
    </submittedName>
</protein>
<evidence type="ECO:0000313" key="1">
    <source>
        <dbReference type="EMBL" id="GAI53892.1"/>
    </source>
</evidence>
<proteinExistence type="predicted"/>
<accession>X1PC30</accession>
<organism evidence="1">
    <name type="scientific">marine sediment metagenome</name>
    <dbReference type="NCBI Taxonomy" id="412755"/>
    <lineage>
        <taxon>unclassified sequences</taxon>
        <taxon>metagenomes</taxon>
        <taxon>ecological metagenomes</taxon>
    </lineage>
</organism>
<name>X1PC30_9ZZZZ</name>
<reference evidence="1" key="1">
    <citation type="journal article" date="2014" name="Front. Microbiol.">
        <title>High frequency of phylogenetically diverse reductive dehalogenase-homologous genes in deep subseafloor sedimentary metagenomes.</title>
        <authorList>
            <person name="Kawai M."/>
            <person name="Futagami T."/>
            <person name="Toyoda A."/>
            <person name="Takaki Y."/>
            <person name="Nishi S."/>
            <person name="Hori S."/>
            <person name="Arai W."/>
            <person name="Tsubouchi T."/>
            <person name="Morono Y."/>
            <person name="Uchiyama I."/>
            <person name="Ito T."/>
            <person name="Fujiyama A."/>
            <person name="Inagaki F."/>
            <person name="Takami H."/>
        </authorList>
    </citation>
    <scope>NUCLEOTIDE SEQUENCE</scope>
    <source>
        <strain evidence="1">Expedition CK06-06</strain>
    </source>
</reference>
<dbReference type="EMBL" id="BARV01043107">
    <property type="protein sequence ID" value="GAI53892.1"/>
    <property type="molecule type" value="Genomic_DNA"/>
</dbReference>